<dbReference type="HOGENOM" id="CLU_025124_0_0_9"/>
<dbReference type="eggNOG" id="COG1517">
    <property type="taxonomic scope" value="Bacteria"/>
</dbReference>
<dbReference type="STRING" id="373903.Hore_15090"/>
<dbReference type="RefSeq" id="WP_012636442.1">
    <property type="nucleotide sequence ID" value="NC_011899.1"/>
</dbReference>
<sequence length="429" mass="49940">MKLGKFISVLGKSNYVPCNYGQYKNVNYIQEALVRKYKDKISDVIIFATKEAIKSNWLGEGSLKNKFDGLQEQGIEFNYKIKEIPLGASEDEVWEIFDIIVEEINEGDSLYLDITHGFRFQPMLIMSIMNYVKLIKNVTVESIEYGMFEILGTRQEVEIIPVEERNAPIVDLTLLDQLNDWVVATDSFLTTGSVTKIDELTKNEIGQVLALTKGRNEFFQNLKSLVNNLKDFYDCVNTSRGNKLNETIINILKNLKDLDEFNQVNDLKNKRIKPFLQIIDKIYDKFKGFSSKDKSDIANYFMVLNWCNENNFIQQGLVILRENIISFIIFNMGYDYTINDYRFDVSKALSYLDGRKKREIYKNKEFYLKVKEFISNNYPYLPKLFSEVGDTRNDISHFGLTKCPISNPNKFKDKLKEFIEQIEPLVSNL</sequence>
<gene>
    <name evidence="1" type="ordered locus">Hore_15090</name>
</gene>
<dbReference type="AlphaFoldDB" id="B8CY90"/>
<dbReference type="NCBIfam" id="TIGR02221">
    <property type="entry name" value="cas_TM1812"/>
    <property type="match status" value="1"/>
</dbReference>
<dbReference type="KEGG" id="hor:Hore_15090"/>
<protein>
    <submittedName>
        <fullName evidence="1">CRISPR-associated protein, TM1812 family</fullName>
    </submittedName>
</protein>
<dbReference type="InterPro" id="IPR011742">
    <property type="entry name" value="CRISPR-assoc_prot_TM1812"/>
</dbReference>
<dbReference type="NCBIfam" id="TIGR02549">
    <property type="entry name" value="CRISPR_DxTHG"/>
    <property type="match status" value="1"/>
</dbReference>
<name>B8CY90_HALOH</name>
<evidence type="ECO:0000313" key="1">
    <source>
        <dbReference type="EMBL" id="ACL70259.1"/>
    </source>
</evidence>
<dbReference type="CDD" id="cd09732">
    <property type="entry name" value="Csx1_III-U"/>
    <property type="match status" value="1"/>
</dbReference>
<keyword evidence="2" id="KW-1185">Reference proteome</keyword>
<organism evidence="1 2">
    <name type="scientific">Halothermothrix orenii (strain H 168 / OCM 544 / DSM 9562)</name>
    <dbReference type="NCBI Taxonomy" id="373903"/>
    <lineage>
        <taxon>Bacteria</taxon>
        <taxon>Bacillati</taxon>
        <taxon>Bacillota</taxon>
        <taxon>Clostridia</taxon>
        <taxon>Halanaerobiales</taxon>
        <taxon>Halothermotrichaceae</taxon>
        <taxon>Halothermothrix</taxon>
    </lineage>
</organism>
<dbReference type="Gene3D" id="3.40.50.10640">
    <property type="entry name" value="SSO1389-like"/>
    <property type="match status" value="1"/>
</dbReference>
<dbReference type="InterPro" id="IPR013383">
    <property type="entry name" value="CRISPR-assoc_prot_DxTHG_CS"/>
</dbReference>
<accession>B8CY90</accession>
<reference evidence="1 2" key="1">
    <citation type="journal article" date="2009" name="PLoS ONE">
        <title>Genome analysis of the anaerobic thermohalophilic bacterium Halothermothrix orenii.</title>
        <authorList>
            <person name="Mavromatis K."/>
            <person name="Ivanova N."/>
            <person name="Anderson I."/>
            <person name="Lykidis A."/>
            <person name="Hooper S.D."/>
            <person name="Sun H."/>
            <person name="Kunin V."/>
            <person name="Lapidus A."/>
            <person name="Hugenholtz P."/>
            <person name="Patel B."/>
            <person name="Kyrpides N.C."/>
        </authorList>
    </citation>
    <scope>NUCLEOTIDE SEQUENCE [LARGE SCALE GENOMIC DNA]</scope>
    <source>
        <strain evidence="2">H 168 / OCM 544 / DSM 9562</strain>
    </source>
</reference>
<evidence type="ECO:0000313" key="2">
    <source>
        <dbReference type="Proteomes" id="UP000000719"/>
    </source>
</evidence>
<dbReference type="EMBL" id="CP001098">
    <property type="protein sequence ID" value="ACL70259.1"/>
    <property type="molecule type" value="Genomic_DNA"/>
</dbReference>
<dbReference type="Proteomes" id="UP000000719">
    <property type="component" value="Chromosome"/>
</dbReference>
<proteinExistence type="predicted"/>